<proteinExistence type="predicted"/>
<dbReference type="EMBL" id="CAJOBP010003916">
    <property type="protein sequence ID" value="CAF4423241.1"/>
    <property type="molecule type" value="Genomic_DNA"/>
</dbReference>
<evidence type="ECO:0000313" key="3">
    <source>
        <dbReference type="EMBL" id="CAF4423241.1"/>
    </source>
</evidence>
<comment type="caution">
    <text evidence="3">The sequence shown here is derived from an EMBL/GenBank/DDBJ whole genome shotgun (WGS) entry which is preliminary data.</text>
</comment>
<reference evidence="3" key="1">
    <citation type="submission" date="2021-02" db="EMBL/GenBank/DDBJ databases">
        <authorList>
            <person name="Nowell W R."/>
        </authorList>
    </citation>
    <scope>NUCLEOTIDE SEQUENCE</scope>
</reference>
<dbReference type="AlphaFoldDB" id="A0A820QPI4"/>
<name>A0A820QPI4_9BILA</name>
<dbReference type="EMBL" id="CAJNXB010003345">
    <property type="protein sequence ID" value="CAF3310102.1"/>
    <property type="molecule type" value="Genomic_DNA"/>
</dbReference>
<dbReference type="Proteomes" id="UP000663851">
    <property type="component" value="Unassembled WGS sequence"/>
</dbReference>
<dbReference type="Proteomes" id="UP000663848">
    <property type="component" value="Unassembled WGS sequence"/>
</dbReference>
<sequence>MLAPIEGYEDMPIVSLEEAVKPLVAIVPKVGHNAFIVKQNCKNPADILTTDESASIILYTYESVPQKNSLYTIFNDTLRSEYRKKLIRGFCIYVL</sequence>
<dbReference type="EMBL" id="CAJOBR010004423">
    <property type="protein sequence ID" value="CAF4781019.1"/>
    <property type="molecule type" value="Genomic_DNA"/>
</dbReference>
<keyword evidence="5" id="KW-1185">Reference proteome</keyword>
<accession>A0A820QPI4</accession>
<protein>
    <submittedName>
        <fullName evidence="3">Uncharacterized protein</fullName>
    </submittedName>
</protein>
<dbReference type="EMBL" id="CAJOBO010001919">
    <property type="protein sequence ID" value="CAF4418910.1"/>
    <property type="molecule type" value="Genomic_DNA"/>
</dbReference>
<evidence type="ECO:0000313" key="4">
    <source>
        <dbReference type="EMBL" id="CAF4781019.1"/>
    </source>
</evidence>
<organism evidence="3 5">
    <name type="scientific">Rotaria socialis</name>
    <dbReference type="NCBI Taxonomy" id="392032"/>
    <lineage>
        <taxon>Eukaryota</taxon>
        <taxon>Metazoa</taxon>
        <taxon>Spiralia</taxon>
        <taxon>Gnathifera</taxon>
        <taxon>Rotifera</taxon>
        <taxon>Eurotatoria</taxon>
        <taxon>Bdelloidea</taxon>
        <taxon>Philodinida</taxon>
        <taxon>Philodinidae</taxon>
        <taxon>Rotaria</taxon>
    </lineage>
</organism>
<evidence type="ECO:0000313" key="1">
    <source>
        <dbReference type="EMBL" id="CAF3310102.1"/>
    </source>
</evidence>
<gene>
    <name evidence="2" type="ORF">HFQ381_LOCUS21422</name>
    <name evidence="4" type="ORF">QYT958_LOCUS22718</name>
    <name evidence="1" type="ORF">TIS948_LOCUS19202</name>
    <name evidence="3" type="ORF">UJA718_LOCUS20745</name>
</gene>
<evidence type="ECO:0000313" key="5">
    <source>
        <dbReference type="Proteomes" id="UP000663873"/>
    </source>
</evidence>
<dbReference type="Proteomes" id="UP000663873">
    <property type="component" value="Unassembled WGS sequence"/>
</dbReference>
<dbReference type="OrthoDB" id="423533at2759"/>
<dbReference type="Proteomes" id="UP000663825">
    <property type="component" value="Unassembled WGS sequence"/>
</dbReference>
<evidence type="ECO:0000313" key="2">
    <source>
        <dbReference type="EMBL" id="CAF4418910.1"/>
    </source>
</evidence>